<accession>A0ABV8FUM4</accession>
<evidence type="ECO:0000256" key="1">
    <source>
        <dbReference type="ARBA" id="ARBA00005254"/>
    </source>
</evidence>
<evidence type="ECO:0000259" key="3">
    <source>
        <dbReference type="Pfam" id="PF01575"/>
    </source>
</evidence>
<dbReference type="InterPro" id="IPR029069">
    <property type="entry name" value="HotDog_dom_sf"/>
</dbReference>
<dbReference type="EMBL" id="JBHSBH010000015">
    <property type="protein sequence ID" value="MFC3999602.1"/>
    <property type="molecule type" value="Genomic_DNA"/>
</dbReference>
<dbReference type="Pfam" id="PF01575">
    <property type="entry name" value="MaoC_dehydratas"/>
    <property type="match status" value="1"/>
</dbReference>
<organism evidence="4 5">
    <name type="scientific">Nocardiopsis sediminis</name>
    <dbReference type="NCBI Taxonomy" id="1778267"/>
    <lineage>
        <taxon>Bacteria</taxon>
        <taxon>Bacillati</taxon>
        <taxon>Actinomycetota</taxon>
        <taxon>Actinomycetes</taxon>
        <taxon>Streptosporangiales</taxon>
        <taxon>Nocardiopsidaceae</taxon>
        <taxon>Nocardiopsis</taxon>
    </lineage>
</organism>
<reference evidence="5" key="1">
    <citation type="journal article" date="2019" name="Int. J. Syst. Evol. Microbiol.">
        <title>The Global Catalogue of Microorganisms (GCM) 10K type strain sequencing project: providing services to taxonomists for standard genome sequencing and annotation.</title>
        <authorList>
            <consortium name="The Broad Institute Genomics Platform"/>
            <consortium name="The Broad Institute Genome Sequencing Center for Infectious Disease"/>
            <person name="Wu L."/>
            <person name="Ma J."/>
        </authorList>
    </citation>
    <scope>NUCLEOTIDE SEQUENCE [LARGE SCALE GENOMIC DNA]</scope>
    <source>
        <strain evidence="5">TBRC 1826</strain>
    </source>
</reference>
<proteinExistence type="inferred from homology"/>
<evidence type="ECO:0000256" key="2">
    <source>
        <dbReference type="SAM" id="MobiDB-lite"/>
    </source>
</evidence>
<feature type="region of interest" description="Disordered" evidence="2">
    <location>
        <begin position="1"/>
        <end position="25"/>
    </location>
</feature>
<protein>
    <submittedName>
        <fullName evidence="4">MaoC/PaaZ C-terminal domain-containing protein</fullName>
    </submittedName>
</protein>
<comment type="similarity">
    <text evidence="1">Belongs to the enoyl-CoA hydratase/isomerase family.</text>
</comment>
<name>A0ABV8FUM4_9ACTN</name>
<dbReference type="Gene3D" id="3.10.129.10">
    <property type="entry name" value="Hotdog Thioesterase"/>
    <property type="match status" value="1"/>
</dbReference>
<keyword evidence="5" id="KW-1185">Reference proteome</keyword>
<dbReference type="RefSeq" id="WP_378538093.1">
    <property type="nucleotide sequence ID" value="NZ_JBHSBH010000015.1"/>
</dbReference>
<evidence type="ECO:0000313" key="4">
    <source>
        <dbReference type="EMBL" id="MFC3999602.1"/>
    </source>
</evidence>
<feature type="domain" description="MaoC-like" evidence="3">
    <location>
        <begin position="25"/>
        <end position="115"/>
    </location>
</feature>
<dbReference type="SUPFAM" id="SSF54637">
    <property type="entry name" value="Thioesterase/thiol ester dehydrase-isomerase"/>
    <property type="match status" value="1"/>
</dbReference>
<evidence type="ECO:0000313" key="5">
    <source>
        <dbReference type="Proteomes" id="UP001595847"/>
    </source>
</evidence>
<comment type="caution">
    <text evidence="4">The sequence shown here is derived from an EMBL/GenBank/DDBJ whole genome shotgun (WGS) entry which is preliminary data.</text>
</comment>
<dbReference type="Proteomes" id="UP001595847">
    <property type="component" value="Unassembled WGS sequence"/>
</dbReference>
<dbReference type="InterPro" id="IPR002539">
    <property type="entry name" value="MaoC-like_dom"/>
</dbReference>
<gene>
    <name evidence="4" type="ORF">ACFOVU_27055</name>
</gene>
<sequence>MSLEESSAVTPRGASAGSEPPPLRLTPTLRDIVRYAGAAGDFYEMHYDLDFARRLGHPELSLHGLYKAALLGRLVSEWAGDEGRLTSLSVRYRGMDFRDRELTCAARVESTEGGRVELSIRTENADGEATTVGTAVVTLTPEPQG</sequence>